<gene>
    <name evidence="1" type="ORF">EB796_017646</name>
</gene>
<organism evidence="1 2">
    <name type="scientific">Bugula neritina</name>
    <name type="common">Brown bryozoan</name>
    <name type="synonym">Sertularia neritina</name>
    <dbReference type="NCBI Taxonomy" id="10212"/>
    <lineage>
        <taxon>Eukaryota</taxon>
        <taxon>Metazoa</taxon>
        <taxon>Spiralia</taxon>
        <taxon>Lophotrochozoa</taxon>
        <taxon>Bryozoa</taxon>
        <taxon>Gymnolaemata</taxon>
        <taxon>Cheilostomatida</taxon>
        <taxon>Flustrina</taxon>
        <taxon>Buguloidea</taxon>
        <taxon>Bugulidae</taxon>
        <taxon>Bugula</taxon>
    </lineage>
</organism>
<dbReference type="Proteomes" id="UP000593567">
    <property type="component" value="Unassembled WGS sequence"/>
</dbReference>
<dbReference type="EMBL" id="VXIV02002628">
    <property type="protein sequence ID" value="KAF6024040.1"/>
    <property type="molecule type" value="Genomic_DNA"/>
</dbReference>
<reference evidence="1" key="1">
    <citation type="submission" date="2020-06" db="EMBL/GenBank/DDBJ databases">
        <title>Draft genome of Bugula neritina, a colonial animal packing powerful symbionts and potential medicines.</title>
        <authorList>
            <person name="Rayko M."/>
        </authorList>
    </citation>
    <scope>NUCLEOTIDE SEQUENCE [LARGE SCALE GENOMIC DNA]</scope>
    <source>
        <strain evidence="1">Kwan_BN1</strain>
    </source>
</reference>
<evidence type="ECO:0000313" key="2">
    <source>
        <dbReference type="Proteomes" id="UP000593567"/>
    </source>
</evidence>
<dbReference type="AlphaFoldDB" id="A0A7J7JCX6"/>
<sequence>MIDLPIAKRIKHLTLEGEEMEMGAESQCCHHNTHQSVLLSTDRQSLSTAHKYSPELDRLQNPFTMTSTKSCLRLTCTNYKELKSCN</sequence>
<name>A0A7J7JCX6_BUGNE</name>
<protein>
    <submittedName>
        <fullName evidence="1">Uncharacterized protein</fullName>
    </submittedName>
</protein>
<comment type="caution">
    <text evidence="1">The sequence shown here is derived from an EMBL/GenBank/DDBJ whole genome shotgun (WGS) entry which is preliminary data.</text>
</comment>
<evidence type="ECO:0000313" key="1">
    <source>
        <dbReference type="EMBL" id="KAF6024040.1"/>
    </source>
</evidence>
<keyword evidence="2" id="KW-1185">Reference proteome</keyword>
<proteinExistence type="predicted"/>
<accession>A0A7J7JCX6</accession>